<protein>
    <submittedName>
        <fullName evidence="1">Uncharacterized protein</fullName>
    </submittedName>
</protein>
<accession>A0A0P6YN54</accession>
<gene>
    <name evidence="1" type="ORF">SE18_01580</name>
</gene>
<evidence type="ECO:0000313" key="2">
    <source>
        <dbReference type="Proteomes" id="UP000050277"/>
    </source>
</evidence>
<reference evidence="1 2" key="1">
    <citation type="submission" date="2015-07" db="EMBL/GenBank/DDBJ databases">
        <title>Whole genome sequence of Herpetosiphon geysericola DSM 7119.</title>
        <authorList>
            <person name="Hemp J."/>
            <person name="Ward L.M."/>
            <person name="Pace L.A."/>
            <person name="Fischer W.W."/>
        </authorList>
    </citation>
    <scope>NUCLEOTIDE SEQUENCE [LARGE SCALE GENOMIC DNA]</scope>
    <source>
        <strain evidence="1 2">DSM 7119</strain>
    </source>
</reference>
<keyword evidence="2" id="KW-1185">Reference proteome</keyword>
<dbReference type="STRING" id="70996.SE18_01580"/>
<comment type="caution">
    <text evidence="1">The sequence shown here is derived from an EMBL/GenBank/DDBJ whole genome shotgun (WGS) entry which is preliminary data.</text>
</comment>
<sequence>MNLTDLKPALIDPITLKQKAYTFVIDHIEPYSIYTTLKAQFGMPNAALSKNSQWSYELEAPTAFMRINDWKLYGCTLIIYPDDQLAATAQAIYESLKSIFNKARNTQDSAIKKTSESSNLMLLQNPYRLYMDTGVELLELAKDQPSSHQGNTLCRSAFFQFLSAFEGLLNIIYDLYLKPAIRQSKDTRDTAIKAPIDTKIAMAPIYCICFSSERLQINSTIYDQYKAVRALRNNFVHANLVDAMRTRIVKLDTMTFLLEPTKTKDYDLPLVVSNLSIAHLDFTKQAIESMSAEIVKAMHPTYRQDFAKALERDAIIVERIDNGSYVIRSEI</sequence>
<evidence type="ECO:0000313" key="1">
    <source>
        <dbReference type="EMBL" id="KPL91700.1"/>
    </source>
</evidence>
<dbReference type="Proteomes" id="UP000050277">
    <property type="component" value="Unassembled WGS sequence"/>
</dbReference>
<proteinExistence type="predicted"/>
<name>A0A0P6YN54_9CHLR</name>
<dbReference type="EMBL" id="LGKP01000004">
    <property type="protein sequence ID" value="KPL91700.1"/>
    <property type="molecule type" value="Genomic_DNA"/>
</dbReference>
<organism evidence="1 2">
    <name type="scientific">Herpetosiphon geysericola</name>
    <dbReference type="NCBI Taxonomy" id="70996"/>
    <lineage>
        <taxon>Bacteria</taxon>
        <taxon>Bacillati</taxon>
        <taxon>Chloroflexota</taxon>
        <taxon>Chloroflexia</taxon>
        <taxon>Herpetosiphonales</taxon>
        <taxon>Herpetosiphonaceae</taxon>
        <taxon>Herpetosiphon</taxon>
    </lineage>
</organism>
<dbReference type="AlphaFoldDB" id="A0A0P6YN54"/>